<dbReference type="InterPro" id="IPR029063">
    <property type="entry name" value="SAM-dependent_MTases_sf"/>
</dbReference>
<dbReference type="SUPFAM" id="SSF88697">
    <property type="entry name" value="PUA domain-like"/>
    <property type="match status" value="1"/>
</dbReference>
<evidence type="ECO:0000313" key="12">
    <source>
        <dbReference type="Proteomes" id="UP000505325"/>
    </source>
</evidence>
<dbReference type="RefSeq" id="WP_173633658.1">
    <property type="nucleotide sequence ID" value="NZ_CP054212.1"/>
</dbReference>
<dbReference type="AlphaFoldDB" id="A0A6M8UAU2"/>
<protein>
    <recommendedName>
        <fullName evidence="9">Ribosomal RNA large subunit methyltransferase I</fullName>
        <ecNumber evidence="9">2.1.1.191</ecNumber>
    </recommendedName>
    <alternativeName>
        <fullName evidence="9">23S rRNA m5C1962 methyltransferase</fullName>
    </alternativeName>
    <alternativeName>
        <fullName evidence="9">rRNA (cytosine-C(5)-)-methyltransferase RlmI</fullName>
    </alternativeName>
</protein>
<dbReference type="SMART" id="SM00359">
    <property type="entry name" value="PUA"/>
    <property type="match status" value="1"/>
</dbReference>
<keyword evidence="5 9" id="KW-0808">Transferase</keyword>
<dbReference type="InterPro" id="IPR019614">
    <property type="entry name" value="SAM-dep_methyl-trfase"/>
</dbReference>
<dbReference type="Gene3D" id="3.40.50.150">
    <property type="entry name" value="Vaccinia Virus protein VP39"/>
    <property type="match status" value="1"/>
</dbReference>
<evidence type="ECO:0000256" key="4">
    <source>
        <dbReference type="ARBA" id="ARBA00022603"/>
    </source>
</evidence>
<feature type="domain" description="PUA" evidence="10">
    <location>
        <begin position="3"/>
        <end position="88"/>
    </location>
</feature>
<keyword evidence="4 9" id="KW-0489">Methyltransferase</keyword>
<dbReference type="HAMAP" id="MF_01857">
    <property type="entry name" value="23SrRNA_methyltr_I"/>
    <property type="match status" value="1"/>
</dbReference>
<dbReference type="InterPro" id="IPR002478">
    <property type="entry name" value="PUA"/>
</dbReference>
<dbReference type="InterPro" id="IPR041532">
    <property type="entry name" value="RlmI-like_PUA"/>
</dbReference>
<evidence type="ECO:0000256" key="3">
    <source>
        <dbReference type="ARBA" id="ARBA00022552"/>
    </source>
</evidence>
<dbReference type="NCBIfam" id="NF011707">
    <property type="entry name" value="PRK15128.1"/>
    <property type="match status" value="1"/>
</dbReference>
<dbReference type="Proteomes" id="UP000505325">
    <property type="component" value="Chromosome"/>
</dbReference>
<dbReference type="Gene3D" id="2.30.130.10">
    <property type="entry name" value="PUA domain"/>
    <property type="match status" value="1"/>
</dbReference>
<keyword evidence="12" id="KW-1185">Reference proteome</keyword>
<dbReference type="EMBL" id="CP054212">
    <property type="protein sequence ID" value="QKJ86654.1"/>
    <property type="molecule type" value="Genomic_DNA"/>
</dbReference>
<keyword evidence="3 9" id="KW-0698">rRNA processing</keyword>
<dbReference type="InterPro" id="IPR023542">
    <property type="entry name" value="RLMI"/>
</dbReference>
<evidence type="ECO:0000259" key="10">
    <source>
        <dbReference type="SMART" id="SM00359"/>
    </source>
</evidence>
<dbReference type="Gene3D" id="3.30.750.80">
    <property type="entry name" value="RNA methyltransferase domain (HRMD) like"/>
    <property type="match status" value="1"/>
</dbReference>
<evidence type="ECO:0000256" key="5">
    <source>
        <dbReference type="ARBA" id="ARBA00022679"/>
    </source>
</evidence>
<dbReference type="GO" id="GO:0005737">
    <property type="term" value="C:cytoplasm"/>
    <property type="evidence" value="ECO:0007669"/>
    <property type="project" value="UniProtKB-SubCell"/>
</dbReference>
<evidence type="ECO:0000256" key="6">
    <source>
        <dbReference type="ARBA" id="ARBA00022691"/>
    </source>
</evidence>
<comment type="similarity">
    <text evidence="8 9">Belongs to the methyltransferase superfamily. RlmI family.</text>
</comment>
<evidence type="ECO:0000256" key="9">
    <source>
        <dbReference type="HAMAP-Rule" id="MF_01857"/>
    </source>
</evidence>
<dbReference type="EC" id="2.1.1.191" evidence="9"/>
<gene>
    <name evidence="9" type="primary">rlmI</name>
    <name evidence="11" type="ORF">PMPD1_1703</name>
</gene>
<dbReference type="PROSITE" id="PS50890">
    <property type="entry name" value="PUA"/>
    <property type="match status" value="1"/>
</dbReference>
<name>A0A6M8UAU2_9GAMM</name>
<accession>A0A6M8UAU2</accession>
<keyword evidence="6 9" id="KW-0949">S-adenosyl-L-methionine</keyword>
<dbReference type="PANTHER" id="PTHR42873:SF1">
    <property type="entry name" value="S-ADENOSYLMETHIONINE-DEPENDENT METHYLTRANSFERASE DOMAIN-CONTAINING PROTEIN"/>
    <property type="match status" value="1"/>
</dbReference>
<evidence type="ECO:0000256" key="2">
    <source>
        <dbReference type="ARBA" id="ARBA00022490"/>
    </source>
</evidence>
<dbReference type="GO" id="GO:0016434">
    <property type="term" value="F:rRNA (cytosine) methyltransferase activity"/>
    <property type="evidence" value="ECO:0007669"/>
    <property type="project" value="UniProtKB-UniRule"/>
</dbReference>
<dbReference type="Pfam" id="PF17785">
    <property type="entry name" value="PUA_3"/>
    <property type="match status" value="1"/>
</dbReference>
<sequence>MTVRLILAKGREKSLLRRHPWIFSGAVARLEGKASRGETIDVCDSQGKWLARAAWSPDSQIRARVWSWQPDESIDIAFFIRRLQAAQQLRDWLAERDNLDSYRLIAGESDGLPGVTIDRFGQFLVLQLLSAGAEYQRAALITALQHCYPDCAIYDRSDVAVRKKEGLPLTQGPVLGEIPPPLLPITEHGMKLLVDIEGGHKTGYYLDQRDSRFATRRYAEGRRVLNCFSYTGGFAVSALIGGCREVISVDTSQAALDIARQNVALNHLDESKAHYLRDDVFKLLRTWRDKGEKFDLIVMDPPKFVENKNQLAGACRGYKDINMLAMQLLNPGGMLLTFSCSGLMPTDLFQKIIADAAVDAHRDVQFIEQFRQAADHPVIASYPEGLYLKGFACRVI</sequence>
<evidence type="ECO:0000256" key="7">
    <source>
        <dbReference type="ARBA" id="ARBA00022884"/>
    </source>
</evidence>
<evidence type="ECO:0000313" key="11">
    <source>
        <dbReference type="EMBL" id="QKJ86654.1"/>
    </source>
</evidence>
<dbReference type="InterPro" id="IPR036974">
    <property type="entry name" value="PUA_sf"/>
</dbReference>
<organism evidence="11 12">
    <name type="scientific">Paramixta manurensis</name>
    <dbReference type="NCBI Taxonomy" id="2740817"/>
    <lineage>
        <taxon>Bacteria</taxon>
        <taxon>Pseudomonadati</taxon>
        <taxon>Pseudomonadota</taxon>
        <taxon>Gammaproteobacteria</taxon>
        <taxon>Enterobacterales</taxon>
        <taxon>Erwiniaceae</taxon>
        <taxon>Paramixta</taxon>
    </lineage>
</organism>
<dbReference type="CDD" id="cd21153">
    <property type="entry name" value="PUA_RlmI"/>
    <property type="match status" value="1"/>
</dbReference>
<dbReference type="GO" id="GO:0003723">
    <property type="term" value="F:RNA binding"/>
    <property type="evidence" value="ECO:0007669"/>
    <property type="project" value="UniProtKB-KW"/>
</dbReference>
<keyword evidence="2 9" id="KW-0963">Cytoplasm</keyword>
<dbReference type="KEGG" id="pmak:PMPD1_1703"/>
<keyword evidence="7 9" id="KW-0694">RNA-binding</keyword>
<dbReference type="CDD" id="cd02440">
    <property type="entry name" value="AdoMet_MTases"/>
    <property type="match status" value="1"/>
</dbReference>
<dbReference type="CDD" id="cd11572">
    <property type="entry name" value="RlmI_M_like"/>
    <property type="match status" value="1"/>
</dbReference>
<evidence type="ECO:0000256" key="1">
    <source>
        <dbReference type="ARBA" id="ARBA00004496"/>
    </source>
</evidence>
<comment type="subcellular location">
    <subcellularLocation>
        <location evidence="1 9">Cytoplasm</location>
    </subcellularLocation>
</comment>
<dbReference type="Pfam" id="PF10672">
    <property type="entry name" value="Methyltrans_SAM"/>
    <property type="match status" value="1"/>
</dbReference>
<evidence type="ECO:0000256" key="8">
    <source>
        <dbReference type="ARBA" id="ARBA00038091"/>
    </source>
</evidence>
<dbReference type="PANTHER" id="PTHR42873">
    <property type="entry name" value="RIBOSOMAL RNA LARGE SUBUNIT METHYLTRANSFERASE"/>
    <property type="match status" value="1"/>
</dbReference>
<comment type="catalytic activity">
    <reaction evidence="9">
        <text>cytidine(1962) in 23S rRNA + S-adenosyl-L-methionine = 5-methylcytidine(1962) in 23S rRNA + S-adenosyl-L-homocysteine + H(+)</text>
        <dbReference type="Rhea" id="RHEA:42912"/>
        <dbReference type="Rhea" id="RHEA-COMP:10382"/>
        <dbReference type="Rhea" id="RHEA-COMP:10386"/>
        <dbReference type="ChEBI" id="CHEBI:15378"/>
        <dbReference type="ChEBI" id="CHEBI:57856"/>
        <dbReference type="ChEBI" id="CHEBI:59789"/>
        <dbReference type="ChEBI" id="CHEBI:74483"/>
        <dbReference type="ChEBI" id="CHEBI:82748"/>
        <dbReference type="EC" id="2.1.1.191"/>
    </reaction>
</comment>
<reference evidence="11 12" key="1">
    <citation type="submission" date="2020-06" db="EMBL/GenBank/DDBJ databases">
        <title>Genome sequence of Paramixta manurensis strain PD-1.</title>
        <authorList>
            <person name="Lee C.W."/>
            <person name="Kim J."/>
        </authorList>
    </citation>
    <scope>NUCLEOTIDE SEQUENCE [LARGE SCALE GENOMIC DNA]</scope>
    <source>
        <strain evidence="11 12">PD-1</strain>
    </source>
</reference>
<dbReference type="SUPFAM" id="SSF53335">
    <property type="entry name" value="S-adenosyl-L-methionine-dependent methyltransferases"/>
    <property type="match status" value="1"/>
</dbReference>
<dbReference type="InterPro" id="IPR015947">
    <property type="entry name" value="PUA-like_sf"/>
</dbReference>
<comment type="function">
    <text evidence="9">Specifically methylates the cytosine at position 1962 (m5C1962) of 23S rRNA.</text>
</comment>
<proteinExistence type="inferred from homology"/>